<evidence type="ECO:0000256" key="4">
    <source>
        <dbReference type="HAMAP-Rule" id="MF_00511"/>
    </source>
</evidence>
<evidence type="ECO:0000256" key="5">
    <source>
        <dbReference type="SAM" id="MobiDB-lite"/>
    </source>
</evidence>
<protein>
    <recommendedName>
        <fullName evidence="4">Small ribosomal subunit protein eS17</fullName>
    </recommendedName>
</protein>
<gene>
    <name evidence="4" type="primary">rps17e</name>
    <name evidence="6" type="ordered locus">CENSYa_0104</name>
</gene>
<evidence type="ECO:0000256" key="2">
    <source>
        <dbReference type="ARBA" id="ARBA00022980"/>
    </source>
</evidence>
<dbReference type="Proteomes" id="UP000000758">
    <property type="component" value="Chromosome"/>
</dbReference>
<dbReference type="AlphaFoldDB" id="A0RTT2"/>
<sequence>MSQALCSSGEEKASTLPRAEASRFLFLFDGVSGGLCGAAEGISSPGGTAIPVNRIKKHTEELLKNHKSEFGLSFEENKKTLERLSTIRYKILKNEIAGYITNQNKKEAEKARREAERERSNSRQAEPEPEPKKSSGDFTVGIGGIRKWTGETPPEATPVSYKPADDPADDPATV</sequence>
<reference evidence="6 7" key="1">
    <citation type="journal article" date="2006" name="Proc. Natl. Acad. Sci. U.S.A.">
        <title>Genomic analysis of the uncultivated marine crenarchaeote Cenarchaeum symbiosum.</title>
        <authorList>
            <person name="Hallam S.J."/>
            <person name="Konstantinidis K.T."/>
            <person name="Putnam N."/>
            <person name="Schleper C."/>
            <person name="Watanabe Y."/>
            <person name="Sugahara J."/>
            <person name="Preston C."/>
            <person name="de la Torre J."/>
            <person name="Richardson P.M."/>
            <person name="DeLong E.F."/>
        </authorList>
    </citation>
    <scope>NUCLEOTIDE SEQUENCE [LARGE SCALE GENOMIC DNA]</scope>
    <source>
        <strain evidence="7">A</strain>
    </source>
</reference>
<keyword evidence="3 4" id="KW-0687">Ribonucleoprotein</keyword>
<organism evidence="6 7">
    <name type="scientific">Cenarchaeum symbiosum (strain A)</name>
    <dbReference type="NCBI Taxonomy" id="414004"/>
    <lineage>
        <taxon>Archaea</taxon>
        <taxon>Nitrososphaerota</taxon>
        <taxon>Candidatus Cenarchaeales</taxon>
        <taxon>Candidatus Cenarchaeaceae</taxon>
        <taxon>Candidatus Cenarchaeum</taxon>
    </lineage>
</organism>
<dbReference type="KEGG" id="csy:CENSYa_0104"/>
<dbReference type="GO" id="GO:0005840">
    <property type="term" value="C:ribosome"/>
    <property type="evidence" value="ECO:0007669"/>
    <property type="project" value="UniProtKB-KW"/>
</dbReference>
<dbReference type="Gene3D" id="1.10.60.20">
    <property type="entry name" value="Ribosomal protein S17e-like"/>
    <property type="match status" value="1"/>
</dbReference>
<keyword evidence="2 4" id="KW-0689">Ribosomal protein</keyword>
<proteinExistence type="inferred from homology"/>
<dbReference type="STRING" id="414004.CENSYa_0104"/>
<evidence type="ECO:0000313" key="6">
    <source>
        <dbReference type="EMBL" id="ABK76749.1"/>
    </source>
</evidence>
<dbReference type="GO" id="GO:0003735">
    <property type="term" value="F:structural constituent of ribosome"/>
    <property type="evidence" value="ECO:0007669"/>
    <property type="project" value="InterPro"/>
</dbReference>
<dbReference type="HOGENOM" id="CLU_1536588_0_0_2"/>
<keyword evidence="7" id="KW-1185">Reference proteome</keyword>
<dbReference type="GO" id="GO:0006412">
    <property type="term" value="P:translation"/>
    <property type="evidence" value="ECO:0007669"/>
    <property type="project" value="UniProtKB-UniRule"/>
</dbReference>
<comment type="similarity">
    <text evidence="1 4">Belongs to the eukaryotic ribosomal protein eS17 family.</text>
</comment>
<dbReference type="Pfam" id="PF00833">
    <property type="entry name" value="Ribosomal_S17e"/>
    <property type="match status" value="1"/>
</dbReference>
<accession>A0RTT2</accession>
<evidence type="ECO:0000313" key="7">
    <source>
        <dbReference type="Proteomes" id="UP000000758"/>
    </source>
</evidence>
<evidence type="ECO:0000256" key="3">
    <source>
        <dbReference type="ARBA" id="ARBA00023274"/>
    </source>
</evidence>
<dbReference type="SUPFAM" id="SSF116820">
    <property type="entry name" value="Rps17e-like"/>
    <property type="match status" value="1"/>
</dbReference>
<feature type="compositionally biased region" description="Basic and acidic residues" evidence="5">
    <location>
        <begin position="104"/>
        <end position="135"/>
    </location>
</feature>
<name>A0RTT2_CENSY</name>
<dbReference type="HAMAP" id="MF_00511">
    <property type="entry name" value="Ribosomal_eS17"/>
    <property type="match status" value="1"/>
</dbReference>
<dbReference type="InterPro" id="IPR036401">
    <property type="entry name" value="Ribosomal_eS17_sf"/>
</dbReference>
<evidence type="ECO:0000256" key="1">
    <source>
        <dbReference type="ARBA" id="ARBA00010444"/>
    </source>
</evidence>
<feature type="region of interest" description="Disordered" evidence="5">
    <location>
        <begin position="101"/>
        <end position="174"/>
    </location>
</feature>
<dbReference type="InterPro" id="IPR001210">
    <property type="entry name" value="Ribosomal_eS17"/>
</dbReference>
<dbReference type="GO" id="GO:1990904">
    <property type="term" value="C:ribonucleoprotein complex"/>
    <property type="evidence" value="ECO:0007669"/>
    <property type="project" value="UniProtKB-KW"/>
</dbReference>
<dbReference type="EMBL" id="DP000238">
    <property type="protein sequence ID" value="ABK76749.1"/>
    <property type="molecule type" value="Genomic_DNA"/>
</dbReference>
<dbReference type="EnsemblBacteria" id="ABK76749">
    <property type="protein sequence ID" value="ABK76749"/>
    <property type="gene ID" value="CENSYa_0104"/>
</dbReference>